<dbReference type="RefSeq" id="WP_115868647.1">
    <property type="nucleotide sequence ID" value="NZ_QREG01000012.1"/>
</dbReference>
<feature type="transmembrane region" description="Helical" evidence="4">
    <location>
        <begin position="241"/>
        <end position="259"/>
    </location>
</feature>
<feature type="transmembrane region" description="Helical" evidence="4">
    <location>
        <begin position="52"/>
        <end position="69"/>
    </location>
</feature>
<evidence type="ECO:0000313" key="7">
    <source>
        <dbReference type="Proteomes" id="UP000256779"/>
    </source>
</evidence>
<dbReference type="GO" id="GO:0140664">
    <property type="term" value="F:ATP-dependent DNA damage sensor activity"/>
    <property type="evidence" value="ECO:0007669"/>
    <property type="project" value="InterPro"/>
</dbReference>
<keyword evidence="4" id="KW-0472">Membrane</keyword>
<protein>
    <submittedName>
        <fullName evidence="6">MutS-like protein</fullName>
    </submittedName>
</protein>
<evidence type="ECO:0000256" key="2">
    <source>
        <dbReference type="ARBA" id="ARBA00022840"/>
    </source>
</evidence>
<name>A0A3D9L283_MARFU</name>
<reference evidence="6 7" key="1">
    <citation type="submission" date="2018-07" db="EMBL/GenBank/DDBJ databases">
        <title>Genomic Encyclopedia of Type Strains, Phase IV (KMG-IV): sequencing the most valuable type-strain genomes for metagenomic binning, comparative biology and taxonomic classification.</title>
        <authorList>
            <person name="Goeker M."/>
        </authorList>
    </citation>
    <scope>NUCLEOTIDE SEQUENCE [LARGE SCALE GENOMIC DNA]</scope>
    <source>
        <strain evidence="6 7">DSM 4134</strain>
    </source>
</reference>
<comment type="caution">
    <text evidence="6">The sequence shown here is derived from an EMBL/GenBank/DDBJ whole genome shotgun (WGS) entry which is preliminary data.</text>
</comment>
<dbReference type="Pfam" id="PF00488">
    <property type="entry name" value="MutS_V"/>
    <property type="match status" value="1"/>
</dbReference>
<evidence type="ECO:0000313" key="6">
    <source>
        <dbReference type="EMBL" id="RED97494.1"/>
    </source>
</evidence>
<evidence type="ECO:0000256" key="1">
    <source>
        <dbReference type="ARBA" id="ARBA00022741"/>
    </source>
</evidence>
<feature type="transmembrane region" description="Helical" evidence="4">
    <location>
        <begin position="328"/>
        <end position="347"/>
    </location>
</feature>
<feature type="domain" description="DNA mismatch repair proteins mutS family" evidence="5">
    <location>
        <begin position="421"/>
        <end position="597"/>
    </location>
</feature>
<dbReference type="GO" id="GO:0005524">
    <property type="term" value="F:ATP binding"/>
    <property type="evidence" value="ECO:0007669"/>
    <property type="project" value="UniProtKB-KW"/>
</dbReference>
<organism evidence="6 7">
    <name type="scientific">Marinoscillum furvescens DSM 4134</name>
    <dbReference type="NCBI Taxonomy" id="1122208"/>
    <lineage>
        <taxon>Bacteria</taxon>
        <taxon>Pseudomonadati</taxon>
        <taxon>Bacteroidota</taxon>
        <taxon>Cytophagia</taxon>
        <taxon>Cytophagales</taxon>
        <taxon>Reichenbachiellaceae</taxon>
        <taxon>Marinoscillum</taxon>
    </lineage>
</organism>
<evidence type="ECO:0000259" key="5">
    <source>
        <dbReference type="SMART" id="SM00534"/>
    </source>
</evidence>
<sequence>MAHQLFNSKQSQYQAQFEYHDKRFKAFSLFRGLTFIAGAYLIISYFQTDRMIYLASFIASSLLFYALVMKYRAHHKARKFAGMLSTINEEELLRLDLKLEHFPPGKEYQDDHHPYTTDLDVFGNHSLFQLLNRTSLTDARELLAGWMQKTVSATTILERQSTIKALTPNIDWLQKFQAISRLMTLQKKKNKPQLNAEHLATWTSLPTSFHSRRKILFALGVLGVLSTLITSLLIFSGGYPYQIIYLSVVFNILLLSTVIRSLTVQSKGLDEADYLVKSYKGLIAHILTTPAQNGRVAQIRQQLEHSKALAAINELQAITARINTRANIFFILLDVLFVLDVFILLRLEKWKILHRDELNEWLDLVHETEAYVSLAAHAAANSEDTYPSVTEQWNISAQQLKHPLMHPHQAVSNEFDINQQGSLDIITGSNMSGKSTFQRTLGTNLLLGHLGLPTKSKSLTFKPLQIFTSMRTRDNLSENTSSFYAELKRLQHLLQLLKGGNEVCYLLDEILKGTNSQDRHIGAVGLIEKLVNTTSMGLISTHDLALAKIAEQDERIRNFSFNSSIEGSKIHFDYKLTPGACKSFNAAQLMKNMGILN</sequence>
<keyword evidence="3" id="KW-0238">DNA-binding</keyword>
<dbReference type="SMART" id="SM00534">
    <property type="entry name" value="MUTSac"/>
    <property type="match status" value="1"/>
</dbReference>
<dbReference type="OrthoDB" id="9802448at2"/>
<keyword evidence="1" id="KW-0547">Nucleotide-binding</keyword>
<dbReference type="PANTHER" id="PTHR11361:SF99">
    <property type="entry name" value="DNA MISMATCH REPAIR PROTEIN"/>
    <property type="match status" value="1"/>
</dbReference>
<dbReference type="PANTHER" id="PTHR11361">
    <property type="entry name" value="DNA MISMATCH REPAIR PROTEIN MUTS FAMILY MEMBER"/>
    <property type="match status" value="1"/>
</dbReference>
<dbReference type="SUPFAM" id="SSF52540">
    <property type="entry name" value="P-loop containing nucleoside triphosphate hydrolases"/>
    <property type="match status" value="1"/>
</dbReference>
<proteinExistence type="predicted"/>
<evidence type="ECO:0000256" key="3">
    <source>
        <dbReference type="ARBA" id="ARBA00023125"/>
    </source>
</evidence>
<dbReference type="Proteomes" id="UP000256779">
    <property type="component" value="Unassembled WGS sequence"/>
</dbReference>
<keyword evidence="7" id="KW-1185">Reference proteome</keyword>
<evidence type="ECO:0000256" key="4">
    <source>
        <dbReference type="SAM" id="Phobius"/>
    </source>
</evidence>
<gene>
    <name evidence="6" type="ORF">C7460_112104</name>
</gene>
<dbReference type="EMBL" id="QREG01000012">
    <property type="protein sequence ID" value="RED97494.1"/>
    <property type="molecule type" value="Genomic_DNA"/>
</dbReference>
<accession>A0A3D9L283</accession>
<dbReference type="InterPro" id="IPR027417">
    <property type="entry name" value="P-loop_NTPase"/>
</dbReference>
<dbReference type="AlphaFoldDB" id="A0A3D9L283"/>
<dbReference type="GO" id="GO:0030983">
    <property type="term" value="F:mismatched DNA binding"/>
    <property type="evidence" value="ECO:0007669"/>
    <property type="project" value="InterPro"/>
</dbReference>
<keyword evidence="2" id="KW-0067">ATP-binding</keyword>
<dbReference type="GO" id="GO:0005829">
    <property type="term" value="C:cytosol"/>
    <property type="evidence" value="ECO:0007669"/>
    <property type="project" value="TreeGrafter"/>
</dbReference>
<dbReference type="GO" id="GO:0006298">
    <property type="term" value="P:mismatch repair"/>
    <property type="evidence" value="ECO:0007669"/>
    <property type="project" value="InterPro"/>
</dbReference>
<feature type="transmembrane region" description="Helical" evidence="4">
    <location>
        <begin position="215"/>
        <end position="235"/>
    </location>
</feature>
<dbReference type="InterPro" id="IPR045076">
    <property type="entry name" value="MutS"/>
</dbReference>
<dbReference type="InterPro" id="IPR000432">
    <property type="entry name" value="DNA_mismatch_repair_MutS_C"/>
</dbReference>
<dbReference type="Gene3D" id="3.40.50.300">
    <property type="entry name" value="P-loop containing nucleotide triphosphate hydrolases"/>
    <property type="match status" value="1"/>
</dbReference>
<keyword evidence="4" id="KW-1133">Transmembrane helix</keyword>
<keyword evidence="4" id="KW-0812">Transmembrane</keyword>
<feature type="transmembrane region" description="Helical" evidence="4">
    <location>
        <begin position="29"/>
        <end position="46"/>
    </location>
</feature>